<reference evidence="2" key="1">
    <citation type="journal article" date="2020" name="Stud. Mycol.">
        <title>101 Dothideomycetes genomes: a test case for predicting lifestyles and emergence of pathogens.</title>
        <authorList>
            <person name="Haridas S."/>
            <person name="Albert R."/>
            <person name="Binder M."/>
            <person name="Bloem J."/>
            <person name="Labutti K."/>
            <person name="Salamov A."/>
            <person name="Andreopoulos B."/>
            <person name="Baker S."/>
            <person name="Barry K."/>
            <person name="Bills G."/>
            <person name="Bluhm B."/>
            <person name="Cannon C."/>
            <person name="Castanera R."/>
            <person name="Culley D."/>
            <person name="Daum C."/>
            <person name="Ezra D."/>
            <person name="Gonzalez J."/>
            <person name="Henrissat B."/>
            <person name="Kuo A."/>
            <person name="Liang C."/>
            <person name="Lipzen A."/>
            <person name="Lutzoni F."/>
            <person name="Magnuson J."/>
            <person name="Mondo S."/>
            <person name="Nolan M."/>
            <person name="Ohm R."/>
            <person name="Pangilinan J."/>
            <person name="Park H.-J."/>
            <person name="Ramirez L."/>
            <person name="Alfaro M."/>
            <person name="Sun H."/>
            <person name="Tritt A."/>
            <person name="Yoshinaga Y."/>
            <person name="Zwiers L.-H."/>
            <person name="Turgeon B."/>
            <person name="Goodwin S."/>
            <person name="Spatafora J."/>
            <person name="Crous P."/>
            <person name="Grigoriev I."/>
        </authorList>
    </citation>
    <scope>NUCLEOTIDE SEQUENCE</scope>
    <source>
        <strain evidence="2">CBS 480.64</strain>
    </source>
</reference>
<dbReference type="InterPro" id="IPR056634">
    <property type="entry name" value="DUF7732"/>
</dbReference>
<feature type="domain" description="DUF7732" evidence="1">
    <location>
        <begin position="25"/>
        <end position="141"/>
    </location>
</feature>
<protein>
    <recommendedName>
        <fullName evidence="1">DUF7732 domain-containing protein</fullName>
    </recommendedName>
</protein>
<dbReference type="Pfam" id="PF24866">
    <property type="entry name" value="DUF7732"/>
    <property type="match status" value="1"/>
</dbReference>
<evidence type="ECO:0000259" key="1">
    <source>
        <dbReference type="Pfam" id="PF24866"/>
    </source>
</evidence>
<keyword evidence="3" id="KW-1185">Reference proteome</keyword>
<gene>
    <name evidence="2" type="ORF">K470DRAFT_194264</name>
</gene>
<accession>A0A6A7BUU1</accession>
<dbReference type="AlphaFoldDB" id="A0A6A7BUU1"/>
<dbReference type="PANTHER" id="PTHR42091">
    <property type="entry name" value="CONSERVED GLYCINE-RICH PROTEIN (AFU_ORTHOLOGUE AFUA_7G02440)"/>
    <property type="match status" value="1"/>
</dbReference>
<evidence type="ECO:0000313" key="3">
    <source>
        <dbReference type="Proteomes" id="UP000799421"/>
    </source>
</evidence>
<feature type="non-terminal residue" evidence="2">
    <location>
        <position position="1"/>
    </location>
</feature>
<dbReference type="OrthoDB" id="5425547at2759"/>
<feature type="non-terminal residue" evidence="2">
    <location>
        <position position="142"/>
    </location>
</feature>
<organism evidence="2 3">
    <name type="scientific">Piedraia hortae CBS 480.64</name>
    <dbReference type="NCBI Taxonomy" id="1314780"/>
    <lineage>
        <taxon>Eukaryota</taxon>
        <taxon>Fungi</taxon>
        <taxon>Dikarya</taxon>
        <taxon>Ascomycota</taxon>
        <taxon>Pezizomycotina</taxon>
        <taxon>Dothideomycetes</taxon>
        <taxon>Dothideomycetidae</taxon>
        <taxon>Capnodiales</taxon>
        <taxon>Piedraiaceae</taxon>
        <taxon>Piedraia</taxon>
    </lineage>
</organism>
<dbReference type="PANTHER" id="PTHR42091:SF1">
    <property type="entry name" value="CONSERVED GLYCINE-RICH PROTEIN (AFU_ORTHOLOGUE AFUA_7G02440)"/>
    <property type="match status" value="1"/>
</dbReference>
<evidence type="ECO:0000313" key="2">
    <source>
        <dbReference type="EMBL" id="KAF2858258.1"/>
    </source>
</evidence>
<proteinExistence type="predicted"/>
<name>A0A6A7BUU1_9PEZI</name>
<dbReference type="EMBL" id="MU006014">
    <property type="protein sequence ID" value="KAF2858258.1"/>
    <property type="molecule type" value="Genomic_DNA"/>
</dbReference>
<sequence length="142" mass="15009">SSSSSGTRGSVTSAEHPTYGSSGRFYAGGSSSPYKAGNRSPVGLVPVFIEGAALGTLGGAWLHGAYAYSYPRMWDYLNNTSDRLEMRPAKCLCAKDAVCGCDYFANSGYMNQVANNKTLSRVANFNDTDTLFINGTLTASTS</sequence>
<dbReference type="Proteomes" id="UP000799421">
    <property type="component" value="Unassembled WGS sequence"/>
</dbReference>